<comment type="caution">
    <text evidence="1">The sequence shown here is derived from an EMBL/GenBank/DDBJ whole genome shotgun (WGS) entry which is preliminary data.</text>
</comment>
<dbReference type="InterPro" id="IPR021109">
    <property type="entry name" value="Peptidase_aspartic_dom_sf"/>
</dbReference>
<evidence type="ECO:0000313" key="2">
    <source>
        <dbReference type="Proteomes" id="UP001066276"/>
    </source>
</evidence>
<protein>
    <submittedName>
        <fullName evidence="1">Uncharacterized protein</fullName>
    </submittedName>
</protein>
<dbReference type="SUPFAM" id="SSF50630">
    <property type="entry name" value="Acid proteases"/>
    <property type="match status" value="1"/>
</dbReference>
<accession>A0AAV7NUW1</accession>
<organism evidence="1 2">
    <name type="scientific">Pleurodeles waltl</name>
    <name type="common">Iberian ribbed newt</name>
    <dbReference type="NCBI Taxonomy" id="8319"/>
    <lineage>
        <taxon>Eukaryota</taxon>
        <taxon>Metazoa</taxon>
        <taxon>Chordata</taxon>
        <taxon>Craniata</taxon>
        <taxon>Vertebrata</taxon>
        <taxon>Euteleostomi</taxon>
        <taxon>Amphibia</taxon>
        <taxon>Batrachia</taxon>
        <taxon>Caudata</taxon>
        <taxon>Salamandroidea</taxon>
        <taxon>Salamandridae</taxon>
        <taxon>Pleurodelinae</taxon>
        <taxon>Pleurodeles</taxon>
    </lineage>
</organism>
<sequence>MPAARRHFRQTKDSQLLSMSKMVFCVKSDDRGVVGNVGAVDEGPIVMPECTVKIDDKVVKVLAESGSPYAMIGDKNWHIIFGGESGPLEKPDINPVSYGGTRIEVKGYRVMTIQFQDRMTVGKVYVAKRGDNLLGWQHKRDLGIKLDPNSTCQVMVVCDQSVNLDILKEFPTLFNDELGCG</sequence>
<evidence type="ECO:0000313" key="1">
    <source>
        <dbReference type="EMBL" id="KAJ1116630.1"/>
    </source>
</evidence>
<dbReference type="AlphaFoldDB" id="A0AAV7NUW1"/>
<name>A0AAV7NUW1_PLEWA</name>
<dbReference type="Proteomes" id="UP001066276">
    <property type="component" value="Chromosome 8"/>
</dbReference>
<dbReference type="Gene3D" id="2.40.70.10">
    <property type="entry name" value="Acid Proteases"/>
    <property type="match status" value="1"/>
</dbReference>
<proteinExistence type="predicted"/>
<gene>
    <name evidence="1" type="ORF">NDU88_004836</name>
</gene>
<keyword evidence="2" id="KW-1185">Reference proteome</keyword>
<dbReference type="EMBL" id="JANPWB010000012">
    <property type="protein sequence ID" value="KAJ1116630.1"/>
    <property type="molecule type" value="Genomic_DNA"/>
</dbReference>
<reference evidence="1" key="1">
    <citation type="journal article" date="2022" name="bioRxiv">
        <title>Sequencing and chromosome-scale assembly of the giantPleurodeles waltlgenome.</title>
        <authorList>
            <person name="Brown T."/>
            <person name="Elewa A."/>
            <person name="Iarovenko S."/>
            <person name="Subramanian E."/>
            <person name="Araus A.J."/>
            <person name="Petzold A."/>
            <person name="Susuki M."/>
            <person name="Suzuki K.-i.T."/>
            <person name="Hayashi T."/>
            <person name="Toyoda A."/>
            <person name="Oliveira C."/>
            <person name="Osipova E."/>
            <person name="Leigh N.D."/>
            <person name="Simon A."/>
            <person name="Yun M.H."/>
        </authorList>
    </citation>
    <scope>NUCLEOTIDE SEQUENCE</scope>
    <source>
        <strain evidence="1">20211129_DDA</strain>
        <tissue evidence="1">Liver</tissue>
    </source>
</reference>